<evidence type="ECO:0008006" key="4">
    <source>
        <dbReference type="Google" id="ProtNLM"/>
    </source>
</evidence>
<protein>
    <recommendedName>
        <fullName evidence="4">Phytosulfokine-beta</fullName>
    </recommendedName>
</protein>
<gene>
    <name evidence="2" type="ORF">ES288_D07G205600v1</name>
</gene>
<dbReference type="Proteomes" id="UP000323506">
    <property type="component" value="Chromosome D07"/>
</dbReference>
<reference evidence="2 3" key="1">
    <citation type="submission" date="2019-06" db="EMBL/GenBank/DDBJ databases">
        <title>WGS assembly of Gossypium darwinii.</title>
        <authorList>
            <person name="Chen Z.J."/>
            <person name="Sreedasyam A."/>
            <person name="Ando A."/>
            <person name="Song Q."/>
            <person name="De L."/>
            <person name="Hulse-Kemp A."/>
            <person name="Ding M."/>
            <person name="Ye W."/>
            <person name="Kirkbride R."/>
            <person name="Jenkins J."/>
            <person name="Plott C."/>
            <person name="Lovell J."/>
            <person name="Lin Y.-M."/>
            <person name="Vaughn R."/>
            <person name="Liu B."/>
            <person name="Li W."/>
            <person name="Simpson S."/>
            <person name="Scheffler B."/>
            <person name="Saski C."/>
            <person name="Grover C."/>
            <person name="Hu G."/>
            <person name="Conover J."/>
            <person name="Carlson J."/>
            <person name="Shu S."/>
            <person name="Boston L."/>
            <person name="Williams M."/>
            <person name="Peterson D."/>
            <person name="Mcgee K."/>
            <person name="Jones D."/>
            <person name="Wendel J."/>
            <person name="Stelly D."/>
            <person name="Grimwood J."/>
            <person name="Schmutz J."/>
        </authorList>
    </citation>
    <scope>NUCLEOTIDE SEQUENCE [LARGE SCALE GENOMIC DNA]</scope>
    <source>
        <strain evidence="2">1808015.09</strain>
    </source>
</reference>
<feature type="chain" id="PRO_5022917208" description="Phytosulfokine-beta" evidence="1">
    <location>
        <begin position="28"/>
        <end position="73"/>
    </location>
</feature>
<keyword evidence="3" id="KW-1185">Reference proteome</keyword>
<evidence type="ECO:0000313" key="2">
    <source>
        <dbReference type="EMBL" id="TYG62154.1"/>
    </source>
</evidence>
<feature type="signal peptide" evidence="1">
    <location>
        <begin position="1"/>
        <end position="27"/>
    </location>
</feature>
<organism evidence="2 3">
    <name type="scientific">Gossypium darwinii</name>
    <name type="common">Darwin's cotton</name>
    <name type="synonym">Gossypium barbadense var. darwinii</name>
    <dbReference type="NCBI Taxonomy" id="34276"/>
    <lineage>
        <taxon>Eukaryota</taxon>
        <taxon>Viridiplantae</taxon>
        <taxon>Streptophyta</taxon>
        <taxon>Embryophyta</taxon>
        <taxon>Tracheophyta</taxon>
        <taxon>Spermatophyta</taxon>
        <taxon>Magnoliopsida</taxon>
        <taxon>eudicotyledons</taxon>
        <taxon>Gunneridae</taxon>
        <taxon>Pentapetalae</taxon>
        <taxon>rosids</taxon>
        <taxon>malvids</taxon>
        <taxon>Malvales</taxon>
        <taxon>Malvaceae</taxon>
        <taxon>Malvoideae</taxon>
        <taxon>Gossypium</taxon>
    </lineage>
</organism>
<proteinExistence type="predicted"/>
<name>A0A5D2BXV4_GOSDA</name>
<evidence type="ECO:0000313" key="3">
    <source>
        <dbReference type="Proteomes" id="UP000323506"/>
    </source>
</evidence>
<dbReference type="AlphaFoldDB" id="A0A5D2BXV4"/>
<sequence>MAVPRRMIIFIFITLILGSFLVKSSNGDGCNLDNPDESQRSCADVPEDEDDFDDTYKVVDNKKISSEMIIVGK</sequence>
<keyword evidence="1" id="KW-0732">Signal</keyword>
<dbReference type="EMBL" id="CM017707">
    <property type="protein sequence ID" value="TYG62154.1"/>
    <property type="molecule type" value="Genomic_DNA"/>
</dbReference>
<accession>A0A5D2BXV4</accession>
<evidence type="ECO:0000256" key="1">
    <source>
        <dbReference type="SAM" id="SignalP"/>
    </source>
</evidence>